<evidence type="ECO:0000256" key="1">
    <source>
        <dbReference type="SAM" id="MobiDB-lite"/>
    </source>
</evidence>
<dbReference type="AlphaFoldDB" id="A0AAQ3Q7F1"/>
<sequence length="315" mass="35964">MSYSTSLEEQTNSTPTSRPPDLELALRSVKSTNSIMANEEVNVENAIEANNDNQVVNLVEDNANEDNPFEKRKRKKTSGVWNEFTIIKLSNGTEKVQCNHCHVKLQKSATGTTTQYKRQLDNCSRRKYSAKGQLNLSVQPSKSGSASVQTWKYDQAKMREFISHMVLVHELPFAFVEYEIFNMVMKFSNPAYEKISRATVKGSEYPNANLFLPELWRIKNALNDKIDDDDECLRAMARKMKMQLVTFCFDAIYSKEEASKYIKVVRDSLYEIYQEYADAYAARVEKSNNTKSGQDENSDGLSRFSKGKLGSQKGR</sequence>
<dbReference type="GO" id="GO:0005634">
    <property type="term" value="C:nucleus"/>
    <property type="evidence" value="ECO:0007669"/>
    <property type="project" value="TreeGrafter"/>
</dbReference>
<dbReference type="EMBL" id="CP136891">
    <property type="protein sequence ID" value="WOK98797.1"/>
    <property type="molecule type" value="Genomic_DNA"/>
</dbReference>
<gene>
    <name evidence="2" type="ORF">Cni_G07509</name>
</gene>
<feature type="compositionally biased region" description="Polar residues" evidence="1">
    <location>
        <begin position="1"/>
        <end position="16"/>
    </location>
</feature>
<protein>
    <submittedName>
        <fullName evidence="2">Zinc finger BED domain-containing protein RICESLEEPER 2-like</fullName>
    </submittedName>
</protein>
<feature type="region of interest" description="Disordered" evidence="1">
    <location>
        <begin position="1"/>
        <end position="21"/>
    </location>
</feature>
<dbReference type="Proteomes" id="UP001327560">
    <property type="component" value="Chromosome 2"/>
</dbReference>
<dbReference type="GO" id="GO:0006357">
    <property type="term" value="P:regulation of transcription by RNA polymerase II"/>
    <property type="evidence" value="ECO:0007669"/>
    <property type="project" value="TreeGrafter"/>
</dbReference>
<evidence type="ECO:0000313" key="2">
    <source>
        <dbReference type="EMBL" id="WOK98797.1"/>
    </source>
</evidence>
<accession>A0AAQ3Q7F1</accession>
<dbReference type="GO" id="GO:1990837">
    <property type="term" value="F:sequence-specific double-stranded DNA binding"/>
    <property type="evidence" value="ECO:0007669"/>
    <property type="project" value="TreeGrafter"/>
</dbReference>
<dbReference type="InterPro" id="IPR053031">
    <property type="entry name" value="Cuticle_assoc_protein"/>
</dbReference>
<dbReference type="SMART" id="SM00614">
    <property type="entry name" value="ZnF_BED"/>
    <property type="match status" value="1"/>
</dbReference>
<dbReference type="PANTHER" id="PTHR34396">
    <property type="entry name" value="OS03G0264950 PROTEIN-RELATED"/>
    <property type="match status" value="1"/>
</dbReference>
<proteinExistence type="predicted"/>
<name>A0AAQ3Q7F1_9LILI</name>
<evidence type="ECO:0000313" key="3">
    <source>
        <dbReference type="Proteomes" id="UP001327560"/>
    </source>
</evidence>
<keyword evidence="3" id="KW-1185">Reference proteome</keyword>
<reference evidence="2 3" key="1">
    <citation type="submission" date="2023-10" db="EMBL/GenBank/DDBJ databases">
        <title>Chromosome-scale genome assembly provides insights into flower coloration mechanisms of Canna indica.</title>
        <authorList>
            <person name="Li C."/>
        </authorList>
    </citation>
    <scope>NUCLEOTIDE SEQUENCE [LARGE SCALE GENOMIC DNA]</scope>
    <source>
        <tissue evidence="2">Flower</tissue>
    </source>
</reference>
<dbReference type="PANTHER" id="PTHR34396:SF24">
    <property type="entry name" value="BED-TYPE DOMAIN-CONTAINING PROTEIN"/>
    <property type="match status" value="1"/>
</dbReference>
<feature type="region of interest" description="Disordered" evidence="1">
    <location>
        <begin position="287"/>
        <end position="315"/>
    </location>
</feature>
<organism evidence="2 3">
    <name type="scientific">Canna indica</name>
    <name type="common">Indian-shot</name>
    <dbReference type="NCBI Taxonomy" id="4628"/>
    <lineage>
        <taxon>Eukaryota</taxon>
        <taxon>Viridiplantae</taxon>
        <taxon>Streptophyta</taxon>
        <taxon>Embryophyta</taxon>
        <taxon>Tracheophyta</taxon>
        <taxon>Spermatophyta</taxon>
        <taxon>Magnoliopsida</taxon>
        <taxon>Liliopsida</taxon>
        <taxon>Zingiberales</taxon>
        <taxon>Cannaceae</taxon>
        <taxon>Canna</taxon>
    </lineage>
</organism>